<dbReference type="GO" id="GO:0050660">
    <property type="term" value="F:flavin adenine dinucleotide binding"/>
    <property type="evidence" value="ECO:0007669"/>
    <property type="project" value="TreeGrafter"/>
</dbReference>
<gene>
    <name evidence="3" type="ORF">MM415B01564_0017</name>
</gene>
<dbReference type="InterPro" id="IPR011766">
    <property type="entry name" value="TPP_enzyme_TPP-bd"/>
</dbReference>
<dbReference type="Pfam" id="PF02775">
    <property type="entry name" value="TPP_enzyme_C"/>
    <property type="match status" value="1"/>
</dbReference>
<name>A0A6M3IKD9_9ZZZZ</name>
<dbReference type="Gene3D" id="3.40.50.970">
    <property type="match status" value="1"/>
</dbReference>
<dbReference type="GO" id="GO:0005948">
    <property type="term" value="C:acetolactate synthase complex"/>
    <property type="evidence" value="ECO:0007669"/>
    <property type="project" value="TreeGrafter"/>
</dbReference>
<reference evidence="3" key="1">
    <citation type="submission" date="2020-03" db="EMBL/GenBank/DDBJ databases">
        <title>The deep terrestrial virosphere.</title>
        <authorList>
            <person name="Holmfeldt K."/>
            <person name="Nilsson E."/>
            <person name="Simone D."/>
            <person name="Lopez-Fernandez M."/>
            <person name="Wu X."/>
            <person name="de Brujin I."/>
            <person name="Lundin D."/>
            <person name="Andersson A."/>
            <person name="Bertilsson S."/>
            <person name="Dopson M."/>
        </authorList>
    </citation>
    <scope>NUCLEOTIDE SEQUENCE</scope>
    <source>
        <strain evidence="3">MM415B01564</strain>
    </source>
</reference>
<dbReference type="GO" id="GO:0009097">
    <property type="term" value="P:isoleucine biosynthetic process"/>
    <property type="evidence" value="ECO:0007669"/>
    <property type="project" value="TreeGrafter"/>
</dbReference>
<accession>A0A6M3IKD9</accession>
<dbReference type="InterPro" id="IPR029061">
    <property type="entry name" value="THDP-binding"/>
</dbReference>
<organism evidence="3">
    <name type="scientific">viral metagenome</name>
    <dbReference type="NCBI Taxonomy" id="1070528"/>
    <lineage>
        <taxon>unclassified sequences</taxon>
        <taxon>metagenomes</taxon>
        <taxon>organismal metagenomes</taxon>
    </lineage>
</organism>
<dbReference type="PANTHER" id="PTHR18968">
    <property type="entry name" value="THIAMINE PYROPHOSPHATE ENZYMES"/>
    <property type="match status" value="1"/>
</dbReference>
<dbReference type="EMBL" id="MT141292">
    <property type="protein sequence ID" value="QJA57801.1"/>
    <property type="molecule type" value="Genomic_DNA"/>
</dbReference>
<dbReference type="SUPFAM" id="SSF52518">
    <property type="entry name" value="Thiamin diphosphate-binding fold (THDP-binding)"/>
    <property type="match status" value="1"/>
</dbReference>
<evidence type="ECO:0000256" key="1">
    <source>
        <dbReference type="ARBA" id="ARBA00007812"/>
    </source>
</evidence>
<sequence length="196" mass="21245">MTTMQEVIQEASRLTAGKELVVTTGVGTHQSIVARHFTFDHPRRVLITSTGHGTMGFGVPAAIGAAEAGAELVLCFNGDGSMDVDMPHLMVLAGRHLNVKVIVLDNRRFGIVHQFEGMQGLNHVATERHWKSYVHIAAGLGVPGVLCTSLPAFRRRMAEALEHRGPALLHVPVSETGVWPILKSDSRPEEMTSGRD</sequence>
<proteinExistence type="inferred from homology"/>
<dbReference type="GO" id="GO:0003984">
    <property type="term" value="F:acetolactate synthase activity"/>
    <property type="evidence" value="ECO:0007669"/>
    <property type="project" value="TreeGrafter"/>
</dbReference>
<protein>
    <submittedName>
        <fullName evidence="3">Putative thiamine pyrophosphate enzyme</fullName>
    </submittedName>
</protein>
<dbReference type="GO" id="GO:0030976">
    <property type="term" value="F:thiamine pyrophosphate binding"/>
    <property type="evidence" value="ECO:0007669"/>
    <property type="project" value="InterPro"/>
</dbReference>
<evidence type="ECO:0000259" key="2">
    <source>
        <dbReference type="Pfam" id="PF02775"/>
    </source>
</evidence>
<dbReference type="GO" id="GO:0009099">
    <property type="term" value="P:L-valine biosynthetic process"/>
    <property type="evidence" value="ECO:0007669"/>
    <property type="project" value="TreeGrafter"/>
</dbReference>
<dbReference type="PANTHER" id="PTHR18968:SF142">
    <property type="entry name" value="ACETOLACTATE SYNTHASE"/>
    <property type="match status" value="1"/>
</dbReference>
<dbReference type="InterPro" id="IPR045229">
    <property type="entry name" value="TPP_enz"/>
</dbReference>
<comment type="similarity">
    <text evidence="1">Belongs to the TPP enzyme family.</text>
</comment>
<feature type="domain" description="Thiamine pyrophosphate enzyme TPP-binding" evidence="2">
    <location>
        <begin position="25"/>
        <end position="171"/>
    </location>
</feature>
<evidence type="ECO:0000313" key="3">
    <source>
        <dbReference type="EMBL" id="QJA57801.1"/>
    </source>
</evidence>
<dbReference type="AlphaFoldDB" id="A0A6M3IKD9"/>